<gene>
    <name evidence="3" type="ORF">C7B43_11570</name>
</gene>
<name>A0A2T2WZF0_9FIRM</name>
<dbReference type="CDD" id="cd03349">
    <property type="entry name" value="LbH_XAT"/>
    <property type="match status" value="1"/>
</dbReference>
<reference evidence="3 4" key="1">
    <citation type="journal article" date="2014" name="BMC Genomics">
        <title>Comparison of environmental and isolate Sulfobacillus genomes reveals diverse carbon, sulfur, nitrogen, and hydrogen metabolisms.</title>
        <authorList>
            <person name="Justice N.B."/>
            <person name="Norman A."/>
            <person name="Brown C.T."/>
            <person name="Singh A."/>
            <person name="Thomas B.C."/>
            <person name="Banfield J.F."/>
        </authorList>
    </citation>
    <scope>NUCLEOTIDE SEQUENCE [LARGE SCALE GENOMIC DNA]</scope>
    <source>
        <strain evidence="3">AMDSBA1</strain>
    </source>
</reference>
<dbReference type="GO" id="GO:0016740">
    <property type="term" value="F:transferase activity"/>
    <property type="evidence" value="ECO:0007669"/>
    <property type="project" value="UniProtKB-KW"/>
</dbReference>
<dbReference type="EMBL" id="PXYT01000025">
    <property type="protein sequence ID" value="PSR27611.1"/>
    <property type="molecule type" value="Genomic_DNA"/>
</dbReference>
<evidence type="ECO:0000313" key="4">
    <source>
        <dbReference type="Proteomes" id="UP000242699"/>
    </source>
</evidence>
<dbReference type="InterPro" id="IPR001451">
    <property type="entry name" value="Hexapep"/>
</dbReference>
<dbReference type="PANTHER" id="PTHR43300">
    <property type="entry name" value="ACETYLTRANSFERASE"/>
    <property type="match status" value="1"/>
</dbReference>
<protein>
    <submittedName>
        <fullName evidence="3">Acetyltransferase</fullName>
    </submittedName>
</protein>
<dbReference type="InterPro" id="IPR018357">
    <property type="entry name" value="Hexapep_transf_CS"/>
</dbReference>
<dbReference type="PROSITE" id="PS00101">
    <property type="entry name" value="HEXAPEP_TRANSFERASES"/>
    <property type="match status" value="1"/>
</dbReference>
<dbReference type="InterPro" id="IPR017694">
    <property type="entry name" value="Phosphonate_tfrase_rpt"/>
</dbReference>
<dbReference type="AlphaFoldDB" id="A0A2T2WZF0"/>
<sequence>MDHYQQITQRWNAPLGSEPDVDASARVVDSCFEEWVSIGPHNRIVASQIGAYTYTGEHVTIQHARVGRFTNIAAYVSVGPVNHPMDRVTLHHMTYRRRAYGVGEQDDETLFYWRQLQKADIGHDVWIGHGAIILAGVSVGTGSVVGAGSVVTKDVEPFSVVAGNPAKPIKRRFAKSVAEALMRVAWWNWSRDELLERFHDFYDLREFLARYDPARPLHQSSSVFSSEMQEKKSEG</sequence>
<evidence type="ECO:0000256" key="1">
    <source>
        <dbReference type="ARBA" id="ARBA00022679"/>
    </source>
</evidence>
<proteinExistence type="predicted"/>
<evidence type="ECO:0000313" key="3">
    <source>
        <dbReference type="EMBL" id="PSR27611.1"/>
    </source>
</evidence>
<keyword evidence="2" id="KW-0677">Repeat</keyword>
<dbReference type="NCBIfam" id="TIGR03308">
    <property type="entry name" value="phn_thr-fam"/>
    <property type="match status" value="1"/>
</dbReference>
<keyword evidence="1 3" id="KW-0808">Transferase</keyword>
<dbReference type="InterPro" id="IPR011004">
    <property type="entry name" value="Trimer_LpxA-like_sf"/>
</dbReference>
<dbReference type="Proteomes" id="UP000242699">
    <property type="component" value="Unassembled WGS sequence"/>
</dbReference>
<accession>A0A2T2WZF0</accession>
<dbReference type="PANTHER" id="PTHR43300:SF11">
    <property type="entry name" value="ACETYLTRANSFERASE RV3034C-RELATED"/>
    <property type="match status" value="1"/>
</dbReference>
<comment type="caution">
    <text evidence="3">The sequence shown here is derived from an EMBL/GenBank/DDBJ whole genome shotgun (WGS) entry which is preliminary data.</text>
</comment>
<dbReference type="Pfam" id="PF00132">
    <property type="entry name" value="Hexapep"/>
    <property type="match status" value="1"/>
</dbReference>
<dbReference type="Gene3D" id="2.160.10.10">
    <property type="entry name" value="Hexapeptide repeat proteins"/>
    <property type="match status" value="1"/>
</dbReference>
<evidence type="ECO:0000256" key="2">
    <source>
        <dbReference type="ARBA" id="ARBA00022737"/>
    </source>
</evidence>
<dbReference type="InterPro" id="IPR050179">
    <property type="entry name" value="Trans_hexapeptide_repeat"/>
</dbReference>
<organism evidence="3 4">
    <name type="scientific">Sulfobacillus benefaciens</name>
    <dbReference type="NCBI Taxonomy" id="453960"/>
    <lineage>
        <taxon>Bacteria</taxon>
        <taxon>Bacillati</taxon>
        <taxon>Bacillota</taxon>
        <taxon>Clostridia</taxon>
        <taxon>Eubacteriales</taxon>
        <taxon>Clostridiales Family XVII. Incertae Sedis</taxon>
        <taxon>Sulfobacillus</taxon>
    </lineage>
</organism>
<dbReference type="SUPFAM" id="SSF51161">
    <property type="entry name" value="Trimeric LpxA-like enzymes"/>
    <property type="match status" value="1"/>
</dbReference>